<dbReference type="PANTHER" id="PTHR39083:SF1">
    <property type="entry name" value="CYCLIC DI-GMP-BINDING PROTEIN"/>
    <property type="match status" value="1"/>
</dbReference>
<evidence type="ECO:0000256" key="1">
    <source>
        <dbReference type="ARBA" id="ARBA00004162"/>
    </source>
</evidence>
<comment type="caution">
    <text evidence="7">The sequence shown here is derived from an EMBL/GenBank/DDBJ whole genome shotgun (WGS) entry which is preliminary data.</text>
</comment>
<name>A0A645DUF3_9ZZZZ</name>
<keyword evidence="2" id="KW-1003">Cell membrane</keyword>
<comment type="subcellular location">
    <subcellularLocation>
        <location evidence="1">Cell membrane</location>
        <topology evidence="1">Single-pass membrane protein</topology>
    </subcellularLocation>
</comment>
<dbReference type="Gene3D" id="2.60.120.260">
    <property type="entry name" value="Galactose-binding domain-like"/>
    <property type="match status" value="1"/>
</dbReference>
<reference evidence="7" key="1">
    <citation type="submission" date="2019-08" db="EMBL/GenBank/DDBJ databases">
        <authorList>
            <person name="Kucharzyk K."/>
            <person name="Murdoch R.W."/>
            <person name="Higgins S."/>
            <person name="Loffler F."/>
        </authorList>
    </citation>
    <scope>NUCLEOTIDE SEQUENCE</scope>
</reference>
<evidence type="ECO:0008006" key="8">
    <source>
        <dbReference type="Google" id="ProtNLM"/>
    </source>
</evidence>
<dbReference type="InterPro" id="IPR018513">
    <property type="entry name" value="Cell_synthase_bac"/>
</dbReference>
<evidence type="ECO:0000256" key="5">
    <source>
        <dbReference type="ARBA" id="ARBA00023136"/>
    </source>
</evidence>
<dbReference type="GO" id="GO:0005886">
    <property type="term" value="C:plasma membrane"/>
    <property type="evidence" value="ECO:0007669"/>
    <property type="project" value="UniProtKB-SubCell"/>
</dbReference>
<proteinExistence type="predicted"/>
<evidence type="ECO:0000256" key="4">
    <source>
        <dbReference type="ARBA" id="ARBA00022989"/>
    </source>
</evidence>
<organism evidence="7">
    <name type="scientific">bioreactor metagenome</name>
    <dbReference type="NCBI Taxonomy" id="1076179"/>
    <lineage>
        <taxon>unclassified sequences</taxon>
        <taxon>metagenomes</taxon>
        <taxon>ecological metagenomes</taxon>
    </lineage>
</organism>
<keyword evidence="5 6" id="KW-0472">Membrane</keyword>
<dbReference type="EMBL" id="VSSQ01038970">
    <property type="protein sequence ID" value="MPM91982.1"/>
    <property type="molecule type" value="Genomic_DNA"/>
</dbReference>
<keyword evidence="3 6" id="KW-0812">Transmembrane</keyword>
<protein>
    <recommendedName>
        <fullName evidence="8">Cyclic di-GMP-binding protein</fullName>
    </recommendedName>
</protein>
<sequence>MFRHAPNLEGKKSALEVDVNNVPMKGVALTPENANVGRLSVPIPAERLNNGFISFQLKSYLDIDIPDCTKRFMESAWLTIDRNSYLHIPHDIVPLTARLSNMPYLLDGKRELTIYTEKEPTGKELSALSVILSAWQRTLPWKVVFHIKSFDEWTAGNNEENQLLLVSVATLHEKGVPLPVGYDPEKEEILSGEKIPVLPAFANQSALLSLTKQNGGIQIISTWNHRMPTTVSFRQALLDWNIDGDVAFISPIGDAIPFFTSITEEKIEEKPTLSFWQKVLLLFSSDRNYLGIFTLVAVAIMSILLIALFARIRRK</sequence>
<dbReference type="GO" id="GO:0006011">
    <property type="term" value="P:UDP-alpha-D-glucose metabolic process"/>
    <property type="evidence" value="ECO:0007669"/>
    <property type="project" value="InterPro"/>
</dbReference>
<accession>A0A645DUF3</accession>
<evidence type="ECO:0000256" key="6">
    <source>
        <dbReference type="SAM" id="Phobius"/>
    </source>
</evidence>
<dbReference type="AlphaFoldDB" id="A0A645DUF3"/>
<dbReference type="PANTHER" id="PTHR39083">
    <property type="entry name" value="CYCLIC DI-GMP-BINDING PROTEIN"/>
    <property type="match status" value="1"/>
</dbReference>
<gene>
    <name evidence="7" type="ORF">SDC9_139116</name>
</gene>
<feature type="transmembrane region" description="Helical" evidence="6">
    <location>
        <begin position="289"/>
        <end position="310"/>
    </location>
</feature>
<evidence type="ECO:0000256" key="2">
    <source>
        <dbReference type="ARBA" id="ARBA00022475"/>
    </source>
</evidence>
<evidence type="ECO:0000313" key="7">
    <source>
        <dbReference type="EMBL" id="MPM91982.1"/>
    </source>
</evidence>
<evidence type="ECO:0000256" key="3">
    <source>
        <dbReference type="ARBA" id="ARBA00022692"/>
    </source>
</evidence>
<keyword evidence="4 6" id="KW-1133">Transmembrane helix</keyword>
<dbReference type="Pfam" id="PF03170">
    <property type="entry name" value="BcsB"/>
    <property type="match status" value="1"/>
</dbReference>